<evidence type="ECO:0000259" key="4">
    <source>
        <dbReference type="PROSITE" id="PS50106"/>
    </source>
</evidence>
<dbReference type="SUPFAM" id="SSF50494">
    <property type="entry name" value="Trypsin-like serine proteases"/>
    <property type="match status" value="1"/>
</dbReference>
<keyword evidence="1 5" id="KW-0645">Protease</keyword>
<evidence type="ECO:0000256" key="3">
    <source>
        <dbReference type="SAM" id="SignalP"/>
    </source>
</evidence>
<organism evidence="5 6">
    <name type="scientific">Antiquaquibacter soli</name>
    <dbReference type="NCBI Taxonomy" id="3064523"/>
    <lineage>
        <taxon>Bacteria</taxon>
        <taxon>Bacillati</taxon>
        <taxon>Actinomycetota</taxon>
        <taxon>Actinomycetes</taxon>
        <taxon>Micrococcales</taxon>
        <taxon>Microbacteriaceae</taxon>
        <taxon>Antiquaquibacter</taxon>
    </lineage>
</organism>
<dbReference type="PANTHER" id="PTHR43343:SF3">
    <property type="entry name" value="PROTEASE DO-LIKE 8, CHLOROPLASTIC"/>
    <property type="match status" value="1"/>
</dbReference>
<evidence type="ECO:0000313" key="6">
    <source>
        <dbReference type="Proteomes" id="UP001241072"/>
    </source>
</evidence>
<gene>
    <name evidence="5" type="ORF">Q5716_08105</name>
</gene>
<evidence type="ECO:0000256" key="2">
    <source>
        <dbReference type="ARBA" id="ARBA00022801"/>
    </source>
</evidence>
<comment type="caution">
    <text evidence="5">The sequence shown here is derived from an EMBL/GenBank/DDBJ whole genome shotgun (WGS) entry which is preliminary data.</text>
</comment>
<reference evidence="5 6" key="1">
    <citation type="submission" date="2023-07" db="EMBL/GenBank/DDBJ databases">
        <title>Protaetiibacter sp. nov WY-16 isolated from soil.</title>
        <authorList>
            <person name="Liu B."/>
            <person name="Wan Y."/>
        </authorList>
    </citation>
    <scope>NUCLEOTIDE SEQUENCE [LARGE SCALE GENOMIC DNA]</scope>
    <source>
        <strain evidence="5 6">WY-16</strain>
    </source>
</reference>
<dbReference type="InterPro" id="IPR036034">
    <property type="entry name" value="PDZ_sf"/>
</dbReference>
<name>A0ABT9BME8_9MICO</name>
<accession>A0ABT9BME8</accession>
<dbReference type="PRINTS" id="PR00834">
    <property type="entry name" value="PROTEASES2C"/>
</dbReference>
<dbReference type="Pfam" id="PF17820">
    <property type="entry name" value="PDZ_6"/>
    <property type="match status" value="1"/>
</dbReference>
<dbReference type="Gene3D" id="2.40.10.120">
    <property type="match status" value="1"/>
</dbReference>
<keyword evidence="6" id="KW-1185">Reference proteome</keyword>
<dbReference type="InterPro" id="IPR041489">
    <property type="entry name" value="PDZ_6"/>
</dbReference>
<dbReference type="SUPFAM" id="SSF50156">
    <property type="entry name" value="PDZ domain-like"/>
    <property type="match status" value="1"/>
</dbReference>
<sequence length="505" mass="52546">MNTTSARTRRILGVTAAALVIPTTLTGCFFGPQGPQAVDFDGVQSATIQLQAEGSFVAPGTLDPTAFGSRGSGFFINSDGIAVTNNHVVTGAGTLKVWVGGSQDTTYGAQVLGASECLDLAVVKVDGDSFPFMSWREEPIEAALDVYAAGFPLGDPNFTLTRGIVSKADVAQDFDWASLDHVIEHDARIRGGNSGGPLVDEKGKVVGVNYAGDDTFDYAFAIHRDQVKGVIDKLIAGEPVLTIGVNAQALPPTEDGNSNGVWISSIQAGGPADLAGVEPGDIIASLGGVVVARQGTLEEYCEVIRTQGVDGVIDIEVYRPSENAMYSGQINGAQLEKEGGSEPTPTPPPVGSFVNISDDSGRVGVTVPDTWAQVVGVPVEGNGIQFANVTASPDLASFNSSWSTPGVSVSATQDMSVSIDTYLDSYASSIGDQCASGEPGEYDDGLYAGRYIYFAGCGGGDTDFLALVAVDADGTHQMLLTVQMVTETDKTVVLEQILNSFVAQF</sequence>
<dbReference type="InterPro" id="IPR001478">
    <property type="entry name" value="PDZ"/>
</dbReference>
<dbReference type="EC" id="3.4.21.-" evidence="5"/>
<feature type="domain" description="PDZ" evidence="4">
    <location>
        <begin position="237"/>
        <end position="305"/>
    </location>
</feature>
<dbReference type="EMBL" id="JAUQUB010000001">
    <property type="protein sequence ID" value="MDO7882183.1"/>
    <property type="molecule type" value="Genomic_DNA"/>
</dbReference>
<dbReference type="Proteomes" id="UP001241072">
    <property type="component" value="Unassembled WGS sequence"/>
</dbReference>
<feature type="chain" id="PRO_5047138929" evidence="3">
    <location>
        <begin position="28"/>
        <end position="505"/>
    </location>
</feature>
<evidence type="ECO:0000313" key="5">
    <source>
        <dbReference type="EMBL" id="MDO7882183.1"/>
    </source>
</evidence>
<dbReference type="PROSITE" id="PS51257">
    <property type="entry name" value="PROKAR_LIPOPROTEIN"/>
    <property type="match status" value="1"/>
</dbReference>
<dbReference type="Pfam" id="PF13365">
    <property type="entry name" value="Trypsin_2"/>
    <property type="match status" value="1"/>
</dbReference>
<dbReference type="SMART" id="SM00228">
    <property type="entry name" value="PDZ"/>
    <property type="match status" value="1"/>
</dbReference>
<dbReference type="InterPro" id="IPR001940">
    <property type="entry name" value="Peptidase_S1C"/>
</dbReference>
<dbReference type="GO" id="GO:0006508">
    <property type="term" value="P:proteolysis"/>
    <property type="evidence" value="ECO:0007669"/>
    <property type="project" value="UniProtKB-KW"/>
</dbReference>
<keyword evidence="3" id="KW-0732">Signal</keyword>
<keyword evidence="2 5" id="KW-0378">Hydrolase</keyword>
<feature type="signal peptide" evidence="3">
    <location>
        <begin position="1"/>
        <end position="27"/>
    </location>
</feature>
<dbReference type="RefSeq" id="WP_305002566.1">
    <property type="nucleotide sequence ID" value="NZ_JAUQUB010000001.1"/>
</dbReference>
<dbReference type="InterPro" id="IPR051201">
    <property type="entry name" value="Chloro_Bact_Ser_Proteases"/>
</dbReference>
<dbReference type="GO" id="GO:0008233">
    <property type="term" value="F:peptidase activity"/>
    <property type="evidence" value="ECO:0007669"/>
    <property type="project" value="UniProtKB-KW"/>
</dbReference>
<evidence type="ECO:0000256" key="1">
    <source>
        <dbReference type="ARBA" id="ARBA00022670"/>
    </source>
</evidence>
<dbReference type="Gene3D" id="2.30.42.10">
    <property type="match status" value="1"/>
</dbReference>
<proteinExistence type="predicted"/>
<protein>
    <submittedName>
        <fullName evidence="5">S1C family serine protease</fullName>
        <ecNumber evidence="5">3.4.21.-</ecNumber>
    </submittedName>
</protein>
<dbReference type="PANTHER" id="PTHR43343">
    <property type="entry name" value="PEPTIDASE S12"/>
    <property type="match status" value="1"/>
</dbReference>
<dbReference type="PROSITE" id="PS50106">
    <property type="entry name" value="PDZ"/>
    <property type="match status" value="1"/>
</dbReference>
<dbReference type="InterPro" id="IPR009003">
    <property type="entry name" value="Peptidase_S1_PA"/>
</dbReference>